<reference evidence="2" key="1">
    <citation type="submission" date="2014-04" db="EMBL/GenBank/DDBJ databases">
        <title>Evolutionary Origins and Diversification of the Mycorrhizal Mutualists.</title>
        <authorList>
            <consortium name="DOE Joint Genome Institute"/>
            <consortium name="Mycorrhizal Genomics Consortium"/>
            <person name="Kohler A."/>
            <person name="Kuo A."/>
            <person name="Nagy L.G."/>
            <person name="Floudas D."/>
            <person name="Copeland A."/>
            <person name="Barry K.W."/>
            <person name="Cichocki N."/>
            <person name="Veneault-Fourrey C."/>
            <person name="LaButti K."/>
            <person name="Lindquist E.A."/>
            <person name="Lipzen A."/>
            <person name="Lundell T."/>
            <person name="Morin E."/>
            <person name="Murat C."/>
            <person name="Riley R."/>
            <person name="Ohm R."/>
            <person name="Sun H."/>
            <person name="Tunlid A."/>
            <person name="Henrissat B."/>
            <person name="Grigoriev I.V."/>
            <person name="Hibbett D.S."/>
            <person name="Martin F."/>
        </authorList>
    </citation>
    <scope>NUCLEOTIDE SEQUENCE [LARGE SCALE GENOMIC DNA]</scope>
    <source>
        <strain evidence="2">FD-334 SS-4</strain>
    </source>
</reference>
<organism evidence="1 2">
    <name type="scientific">Hypholoma sublateritium (strain FD-334 SS-4)</name>
    <dbReference type="NCBI Taxonomy" id="945553"/>
    <lineage>
        <taxon>Eukaryota</taxon>
        <taxon>Fungi</taxon>
        <taxon>Dikarya</taxon>
        <taxon>Basidiomycota</taxon>
        <taxon>Agaricomycotina</taxon>
        <taxon>Agaricomycetes</taxon>
        <taxon>Agaricomycetidae</taxon>
        <taxon>Agaricales</taxon>
        <taxon>Agaricineae</taxon>
        <taxon>Strophariaceae</taxon>
        <taxon>Hypholoma</taxon>
    </lineage>
</organism>
<keyword evidence="2" id="KW-1185">Reference proteome</keyword>
<evidence type="ECO:0008006" key="3">
    <source>
        <dbReference type="Google" id="ProtNLM"/>
    </source>
</evidence>
<accession>A0A0D2NUK2</accession>
<evidence type="ECO:0000313" key="2">
    <source>
        <dbReference type="Proteomes" id="UP000054270"/>
    </source>
</evidence>
<dbReference type="InterPro" id="IPR032675">
    <property type="entry name" value="LRR_dom_sf"/>
</dbReference>
<dbReference type="EMBL" id="KN817549">
    <property type="protein sequence ID" value="KJA22544.1"/>
    <property type="molecule type" value="Genomic_DNA"/>
</dbReference>
<dbReference type="STRING" id="945553.A0A0D2NUK2"/>
<evidence type="ECO:0000313" key="1">
    <source>
        <dbReference type="EMBL" id="KJA22544.1"/>
    </source>
</evidence>
<protein>
    <recommendedName>
        <fullName evidence="3">F-box domain-containing protein</fullName>
    </recommendedName>
</protein>
<proteinExistence type="predicted"/>
<name>A0A0D2NUK2_HYPSF</name>
<gene>
    <name evidence="1" type="ORF">HYPSUDRAFT_652761</name>
</gene>
<dbReference type="Proteomes" id="UP000054270">
    <property type="component" value="Unassembled WGS sequence"/>
</dbReference>
<dbReference type="SUPFAM" id="SSF52047">
    <property type="entry name" value="RNI-like"/>
    <property type="match status" value="1"/>
</dbReference>
<sequence>MDRSPVSNNSAMEALLKTNRPPTDKERMIQMLQDSISADNKKLKALQGKIYEAIAHTQQLKPQKVARTKIKLRHLRREESAILETSTDHRRVFSPFTNLPEDVIREIFAACVEDNIPILSFGTTPFPYILAQISSGMRHIALTTPCIWASMNVRTNLFYFGSQQPSKKDYAMLASKVSQWFDRADVQNDPSNILFDTLLSYSSRWKRIQLESIYGDVPSAPLVRIAALTAVDVPLLESITLCFQSGSSVFRNSPILKIPTLRRLTLDTHWNQFNGTIISQFTVNWTNLTYVTIHGGRGNGVSSIDEIAQILRKTKRLVFCDIAVGTGSEHLLGKIDLPLLEMLCVDDKRCKPNSSGVPSIFDSINAPVLVVLKIRAKFLDIPLADFFGRTPAIRELSLSHLNSEKSLADITNLLRHCPSLSVLTLHPPQWSRMNQPYDANMFLRTFVEDVNGGVGITCPRLEYFNFTGAVNFSLQTLSQFLEAKQRGTAPVNGLLPWERVKIDMWGIHDLERSQKLDLVSEKRAAGLDVYIYVKDYVYG</sequence>
<dbReference type="Gene3D" id="3.80.10.10">
    <property type="entry name" value="Ribonuclease Inhibitor"/>
    <property type="match status" value="1"/>
</dbReference>
<dbReference type="AlphaFoldDB" id="A0A0D2NUK2"/>
<dbReference type="OrthoDB" id="2838005at2759"/>
<dbReference type="OMA" id="CYGNAHI"/>